<gene>
    <name evidence="8" type="ORF">PIB30_027045</name>
</gene>
<dbReference type="SUPFAM" id="SSF54534">
    <property type="entry name" value="FKBP-like"/>
    <property type="match status" value="1"/>
</dbReference>
<feature type="region of interest" description="Disordered" evidence="6">
    <location>
        <begin position="1"/>
        <end position="27"/>
    </location>
</feature>
<dbReference type="PANTHER" id="PTHR10516:SF430">
    <property type="entry name" value="PEPTIDYLPROLYL ISOMERASE"/>
    <property type="match status" value="1"/>
</dbReference>
<evidence type="ECO:0000313" key="8">
    <source>
        <dbReference type="EMBL" id="MED6133284.1"/>
    </source>
</evidence>
<comment type="caution">
    <text evidence="8">The sequence shown here is derived from an EMBL/GenBank/DDBJ whole genome shotgun (WGS) entry which is preliminary data.</text>
</comment>
<dbReference type="InterPro" id="IPR001179">
    <property type="entry name" value="PPIase_FKBP_dom"/>
</dbReference>
<comment type="catalytic activity">
    <reaction evidence="1 5">
        <text>[protein]-peptidylproline (omega=180) = [protein]-peptidylproline (omega=0)</text>
        <dbReference type="Rhea" id="RHEA:16237"/>
        <dbReference type="Rhea" id="RHEA-COMP:10747"/>
        <dbReference type="Rhea" id="RHEA-COMP:10748"/>
        <dbReference type="ChEBI" id="CHEBI:83833"/>
        <dbReference type="ChEBI" id="CHEBI:83834"/>
        <dbReference type="EC" id="5.2.1.8"/>
    </reaction>
</comment>
<evidence type="ECO:0000259" key="7">
    <source>
        <dbReference type="PROSITE" id="PS50059"/>
    </source>
</evidence>
<evidence type="ECO:0000256" key="5">
    <source>
        <dbReference type="PROSITE-ProRule" id="PRU00277"/>
    </source>
</evidence>
<keyword evidence="3 5" id="KW-0697">Rotamase</keyword>
<evidence type="ECO:0000256" key="1">
    <source>
        <dbReference type="ARBA" id="ARBA00000971"/>
    </source>
</evidence>
<evidence type="ECO:0000256" key="6">
    <source>
        <dbReference type="SAM" id="MobiDB-lite"/>
    </source>
</evidence>
<evidence type="ECO:0000256" key="4">
    <source>
        <dbReference type="ARBA" id="ARBA00023235"/>
    </source>
</evidence>
<dbReference type="PROSITE" id="PS50059">
    <property type="entry name" value="FKBP_PPIASE"/>
    <property type="match status" value="1"/>
</dbReference>
<dbReference type="InterPro" id="IPR050689">
    <property type="entry name" value="FKBP-type_PPIase"/>
</dbReference>
<keyword evidence="9" id="KW-1185">Reference proteome</keyword>
<dbReference type="EMBL" id="JASCZI010060518">
    <property type="protein sequence ID" value="MED6133284.1"/>
    <property type="molecule type" value="Genomic_DNA"/>
</dbReference>
<dbReference type="Proteomes" id="UP001341840">
    <property type="component" value="Unassembled WGS sequence"/>
</dbReference>
<name>A0ABU6SAK0_9FABA</name>
<keyword evidence="4 5" id="KW-0413">Isomerase</keyword>
<proteinExistence type="predicted"/>
<dbReference type="EC" id="5.2.1.8" evidence="2 5"/>
<evidence type="ECO:0000256" key="2">
    <source>
        <dbReference type="ARBA" id="ARBA00013194"/>
    </source>
</evidence>
<dbReference type="InterPro" id="IPR046357">
    <property type="entry name" value="PPIase_dom_sf"/>
</dbReference>
<dbReference type="Gene3D" id="3.10.50.40">
    <property type="match status" value="1"/>
</dbReference>
<dbReference type="PANTHER" id="PTHR10516">
    <property type="entry name" value="PEPTIDYL-PROLYL CIS-TRANS ISOMERASE"/>
    <property type="match status" value="1"/>
</dbReference>
<feature type="domain" description="PPIase FKBP-type" evidence="7">
    <location>
        <begin position="50"/>
        <end position="91"/>
    </location>
</feature>
<protein>
    <recommendedName>
        <fullName evidence="2 5">peptidylprolyl isomerase</fullName>
        <ecNumber evidence="2 5">5.2.1.8</ecNumber>
    </recommendedName>
</protein>
<accession>A0ABU6SAK0</accession>
<organism evidence="8 9">
    <name type="scientific">Stylosanthes scabra</name>
    <dbReference type="NCBI Taxonomy" id="79078"/>
    <lineage>
        <taxon>Eukaryota</taxon>
        <taxon>Viridiplantae</taxon>
        <taxon>Streptophyta</taxon>
        <taxon>Embryophyta</taxon>
        <taxon>Tracheophyta</taxon>
        <taxon>Spermatophyta</taxon>
        <taxon>Magnoliopsida</taxon>
        <taxon>eudicotyledons</taxon>
        <taxon>Gunneridae</taxon>
        <taxon>Pentapetalae</taxon>
        <taxon>rosids</taxon>
        <taxon>fabids</taxon>
        <taxon>Fabales</taxon>
        <taxon>Fabaceae</taxon>
        <taxon>Papilionoideae</taxon>
        <taxon>50 kb inversion clade</taxon>
        <taxon>dalbergioids sensu lato</taxon>
        <taxon>Dalbergieae</taxon>
        <taxon>Pterocarpus clade</taxon>
        <taxon>Stylosanthes</taxon>
    </lineage>
</organism>
<dbReference type="Pfam" id="PF00254">
    <property type="entry name" value="FKBP_C"/>
    <property type="match status" value="1"/>
</dbReference>
<sequence>MAVLSDINDPDEAIESSPPQKVGEERELSNCGLKKKLVKRGIRYETPEVKDQVTVHCVGILEDRTMFDSSRDKNQPITFTLGQGELAAGLDHHEEQGTKSQSVATSVINDEDFSELIRAASARTLGNRIDMDFVLKQQQHQNHHVHNSKGLPNLAVLVWLEHDEENPYDYSEGSVGVSGCFWSA</sequence>
<reference evidence="8 9" key="1">
    <citation type="journal article" date="2023" name="Plants (Basel)">
        <title>Bridging the Gap: Combining Genomics and Transcriptomics Approaches to Understand Stylosanthes scabra, an Orphan Legume from the Brazilian Caatinga.</title>
        <authorList>
            <person name="Ferreira-Neto J.R.C."/>
            <person name="da Silva M.D."/>
            <person name="Binneck E."/>
            <person name="de Melo N.F."/>
            <person name="da Silva R.H."/>
            <person name="de Melo A.L.T.M."/>
            <person name="Pandolfi V."/>
            <person name="Bustamante F.O."/>
            <person name="Brasileiro-Vidal A.C."/>
            <person name="Benko-Iseppon A.M."/>
        </authorList>
    </citation>
    <scope>NUCLEOTIDE SEQUENCE [LARGE SCALE GENOMIC DNA]</scope>
    <source>
        <tissue evidence="8">Leaves</tissue>
    </source>
</reference>
<evidence type="ECO:0000256" key="3">
    <source>
        <dbReference type="ARBA" id="ARBA00023110"/>
    </source>
</evidence>
<evidence type="ECO:0000313" key="9">
    <source>
        <dbReference type="Proteomes" id="UP001341840"/>
    </source>
</evidence>